<name>A0A2T2NCR2_CORCC</name>
<dbReference type="Proteomes" id="UP000240883">
    <property type="component" value="Unassembled WGS sequence"/>
</dbReference>
<dbReference type="OrthoDB" id="3830579at2759"/>
<evidence type="ECO:0000313" key="1">
    <source>
        <dbReference type="EMBL" id="PSN62838.1"/>
    </source>
</evidence>
<gene>
    <name evidence="1" type="ORF">BS50DRAFT_577732</name>
</gene>
<sequence length="224" mass="25004">MASEFVKSQPVTELVTVPLKADIDVEAGDHKKTLDETLATIASQPGCKSVHYGLRIEDPKFLQMAICWEKLQDHYNFEAQPYYQPFLEGVGSLLGGDISIFHVQLPSDQPFADAAAAPVTECVTTFFEPDHPNSEYDASWAKFREEGLKSAKEGSAIVGGWVVEEQEHEKVDQGKAKAFALFIGWSSVQAHMDYRQSDHFPEVIKHLRNGPKAMSMHHVAFKKV</sequence>
<reference evidence="1 2" key="1">
    <citation type="journal article" date="2018" name="Front. Microbiol.">
        <title>Genome-Wide Analysis of Corynespora cassiicola Leaf Fall Disease Putative Effectors.</title>
        <authorList>
            <person name="Lopez D."/>
            <person name="Ribeiro S."/>
            <person name="Label P."/>
            <person name="Fumanal B."/>
            <person name="Venisse J.S."/>
            <person name="Kohler A."/>
            <person name="de Oliveira R.R."/>
            <person name="Labutti K."/>
            <person name="Lipzen A."/>
            <person name="Lail K."/>
            <person name="Bauer D."/>
            <person name="Ohm R.A."/>
            <person name="Barry K.W."/>
            <person name="Spatafora J."/>
            <person name="Grigoriev I.V."/>
            <person name="Martin F.M."/>
            <person name="Pujade-Renaud V."/>
        </authorList>
    </citation>
    <scope>NUCLEOTIDE SEQUENCE [LARGE SCALE GENOMIC DNA]</scope>
    <source>
        <strain evidence="1 2">Philippines</strain>
    </source>
</reference>
<protein>
    <recommendedName>
        <fullName evidence="3">ABM domain-containing protein</fullName>
    </recommendedName>
</protein>
<evidence type="ECO:0008006" key="3">
    <source>
        <dbReference type="Google" id="ProtNLM"/>
    </source>
</evidence>
<dbReference type="AlphaFoldDB" id="A0A2T2NCR2"/>
<dbReference type="InterPro" id="IPR011008">
    <property type="entry name" value="Dimeric_a/b-barrel"/>
</dbReference>
<dbReference type="Gene3D" id="3.30.70.100">
    <property type="match status" value="2"/>
</dbReference>
<accession>A0A2T2NCR2</accession>
<dbReference type="SUPFAM" id="SSF54909">
    <property type="entry name" value="Dimeric alpha+beta barrel"/>
    <property type="match status" value="1"/>
</dbReference>
<proteinExistence type="predicted"/>
<evidence type="ECO:0000313" key="2">
    <source>
        <dbReference type="Proteomes" id="UP000240883"/>
    </source>
</evidence>
<organism evidence="1 2">
    <name type="scientific">Corynespora cassiicola Philippines</name>
    <dbReference type="NCBI Taxonomy" id="1448308"/>
    <lineage>
        <taxon>Eukaryota</taxon>
        <taxon>Fungi</taxon>
        <taxon>Dikarya</taxon>
        <taxon>Ascomycota</taxon>
        <taxon>Pezizomycotina</taxon>
        <taxon>Dothideomycetes</taxon>
        <taxon>Pleosporomycetidae</taxon>
        <taxon>Pleosporales</taxon>
        <taxon>Corynesporascaceae</taxon>
        <taxon>Corynespora</taxon>
    </lineage>
</organism>
<dbReference type="EMBL" id="KZ678141">
    <property type="protein sequence ID" value="PSN62838.1"/>
    <property type="molecule type" value="Genomic_DNA"/>
</dbReference>
<dbReference type="STRING" id="1448308.A0A2T2NCR2"/>
<keyword evidence="2" id="KW-1185">Reference proteome</keyword>